<dbReference type="Proteomes" id="UP000016931">
    <property type="component" value="Unassembled WGS sequence"/>
</dbReference>
<dbReference type="AlphaFoldDB" id="M3C528"/>
<dbReference type="eggNOG" id="KOG1605">
    <property type="taxonomic scope" value="Eukaryota"/>
</dbReference>
<keyword evidence="1" id="KW-0809">Transit peptide</keyword>
<keyword evidence="4" id="KW-1185">Reference proteome</keyword>
<dbReference type="GeneID" id="27900034"/>
<comment type="subcellular location">
    <subcellularLocation>
        <location evidence="1">Mitochondrion inner membrane</location>
        <topology evidence="1">Single-pass membrane protein</topology>
    </subcellularLocation>
</comment>
<dbReference type="InterPro" id="IPR050365">
    <property type="entry name" value="TIM50"/>
</dbReference>
<evidence type="ECO:0000256" key="1">
    <source>
        <dbReference type="RuleBase" id="RU365079"/>
    </source>
</evidence>
<dbReference type="InterPro" id="IPR004274">
    <property type="entry name" value="FCP1_dom"/>
</dbReference>
<keyword evidence="1" id="KW-0813">Transport</keyword>
<dbReference type="Pfam" id="PF03031">
    <property type="entry name" value="NIF"/>
    <property type="match status" value="1"/>
</dbReference>
<evidence type="ECO:0000259" key="2">
    <source>
        <dbReference type="PROSITE" id="PS50969"/>
    </source>
</evidence>
<dbReference type="STRING" id="692275.M3C528"/>
<dbReference type="RefSeq" id="XP_016763502.1">
    <property type="nucleotide sequence ID" value="XM_016902897.1"/>
</dbReference>
<dbReference type="EMBL" id="KB456261">
    <property type="protein sequence ID" value="EMF15381.1"/>
    <property type="molecule type" value="Genomic_DNA"/>
</dbReference>
<dbReference type="Gene3D" id="3.40.50.1000">
    <property type="entry name" value="HAD superfamily/HAD-like"/>
    <property type="match status" value="1"/>
</dbReference>
<evidence type="ECO:0000313" key="3">
    <source>
        <dbReference type="EMBL" id="EMF15381.1"/>
    </source>
</evidence>
<keyword evidence="1" id="KW-0496">Mitochondrion</keyword>
<dbReference type="InterPro" id="IPR036412">
    <property type="entry name" value="HAD-like_sf"/>
</dbReference>
<dbReference type="SUPFAM" id="SSF56784">
    <property type="entry name" value="HAD-like"/>
    <property type="match status" value="1"/>
</dbReference>
<dbReference type="PROSITE" id="PS50969">
    <property type="entry name" value="FCP1"/>
    <property type="match status" value="1"/>
</dbReference>
<accession>M3C528</accession>
<comment type="subunit">
    <text evidence="1">Component of the TIM23 complex.</text>
</comment>
<proteinExistence type="inferred from homology"/>
<keyword evidence="1" id="KW-0653">Protein transport</keyword>
<evidence type="ECO:0000313" key="4">
    <source>
        <dbReference type="Proteomes" id="UP000016931"/>
    </source>
</evidence>
<dbReference type="GO" id="GO:0015031">
    <property type="term" value="P:protein transport"/>
    <property type="evidence" value="ECO:0007669"/>
    <property type="project" value="UniProtKB-KW"/>
</dbReference>
<sequence length="229" mass="26105">MARPSPTPFYTYLASQQPQLLTMPRPLLVVLDLNGTLLKRSKFSGANTFVPRPYVQEFLTYIFANHNVMIWSSARPENVATMCSDLFTPQQLEQLVAVWARDRLGLSKEAYNAKVQVYKQLSLIWNDATIQAANRNKDQMWTQANTVLVDDSIEKSASEPYNLVEVEEFRNQPQQVKSDDYLKAVIEYLKVLSYQADVSAYIRSQPFRHECGSEFVDTSAEQGSTTFKG</sequence>
<reference evidence="3 4" key="1">
    <citation type="journal article" date="2012" name="PLoS Pathog.">
        <title>Diverse lifestyles and strategies of plant pathogenesis encoded in the genomes of eighteen Dothideomycetes fungi.</title>
        <authorList>
            <person name="Ohm R.A."/>
            <person name="Feau N."/>
            <person name="Henrissat B."/>
            <person name="Schoch C.L."/>
            <person name="Horwitz B.A."/>
            <person name="Barry K.W."/>
            <person name="Condon B.J."/>
            <person name="Copeland A.C."/>
            <person name="Dhillon B."/>
            <person name="Glaser F."/>
            <person name="Hesse C.N."/>
            <person name="Kosti I."/>
            <person name="LaButti K."/>
            <person name="Lindquist E.A."/>
            <person name="Lucas S."/>
            <person name="Salamov A.A."/>
            <person name="Bradshaw R.E."/>
            <person name="Ciuffetti L."/>
            <person name="Hamelin R.C."/>
            <person name="Kema G.H.J."/>
            <person name="Lawrence C."/>
            <person name="Scott J.A."/>
            <person name="Spatafora J.W."/>
            <person name="Turgeon B.G."/>
            <person name="de Wit P.J.G.M."/>
            <person name="Zhong S."/>
            <person name="Goodwin S.B."/>
            <person name="Grigoriev I.V."/>
        </authorList>
    </citation>
    <scope>NUCLEOTIDE SEQUENCE [LARGE SCALE GENOMIC DNA]</scope>
    <source>
        <strain evidence="3 4">SO2202</strain>
    </source>
</reference>
<comment type="similarity">
    <text evidence="1">Belongs to the TIM50 family.</text>
</comment>
<protein>
    <recommendedName>
        <fullName evidence="1">Mitochondrial import inner membrane translocase subunit TIM50</fullName>
    </recommendedName>
</protein>
<dbReference type="HOGENOM" id="CLU_018875_0_2_1"/>
<keyword evidence="1" id="KW-0811">Translocation</keyword>
<dbReference type="InterPro" id="IPR023214">
    <property type="entry name" value="HAD_sf"/>
</dbReference>
<dbReference type="OMA" id="GGRWDQT"/>
<dbReference type="GO" id="GO:0005744">
    <property type="term" value="C:TIM23 mitochondrial import inner membrane translocase complex"/>
    <property type="evidence" value="ECO:0007669"/>
    <property type="project" value="UniProtKB-UniRule"/>
</dbReference>
<organism evidence="3 4">
    <name type="scientific">Sphaerulina musiva (strain SO2202)</name>
    <name type="common">Poplar stem canker fungus</name>
    <name type="synonym">Septoria musiva</name>
    <dbReference type="NCBI Taxonomy" id="692275"/>
    <lineage>
        <taxon>Eukaryota</taxon>
        <taxon>Fungi</taxon>
        <taxon>Dikarya</taxon>
        <taxon>Ascomycota</taxon>
        <taxon>Pezizomycotina</taxon>
        <taxon>Dothideomycetes</taxon>
        <taxon>Dothideomycetidae</taxon>
        <taxon>Mycosphaerellales</taxon>
        <taxon>Mycosphaerellaceae</taxon>
        <taxon>Sphaerulina</taxon>
    </lineage>
</organism>
<dbReference type="PANTHER" id="PTHR12210">
    <property type="entry name" value="DULLARD PROTEIN PHOSPHATASE"/>
    <property type="match status" value="1"/>
</dbReference>
<dbReference type="SMART" id="SM00577">
    <property type="entry name" value="CPDc"/>
    <property type="match status" value="1"/>
</dbReference>
<gene>
    <name evidence="3" type="ORF">SEPMUDRAFT_139100</name>
</gene>
<dbReference type="OrthoDB" id="1923667at2759"/>
<name>M3C528_SPHMS</name>
<feature type="domain" description="FCP1 homology" evidence="2">
    <location>
        <begin position="22"/>
        <end position="192"/>
    </location>
</feature>
<comment type="function">
    <text evidence="1">Essential component of the TIM23 complex, a complex that mediates the translocation of transit peptide-containing proteins across the mitochondrial inner membrane.</text>
</comment>